<evidence type="ECO:0000313" key="9">
    <source>
        <dbReference type="EMBL" id="KAF1961286.1"/>
    </source>
</evidence>
<dbReference type="EMBL" id="ML976981">
    <property type="protein sequence ID" value="KAF1961286.1"/>
    <property type="molecule type" value="Genomic_DNA"/>
</dbReference>
<feature type="compositionally biased region" description="Basic and acidic residues" evidence="6">
    <location>
        <begin position="365"/>
        <end position="374"/>
    </location>
</feature>
<organism evidence="9 10">
    <name type="scientific">Byssothecium circinans</name>
    <dbReference type="NCBI Taxonomy" id="147558"/>
    <lineage>
        <taxon>Eukaryota</taxon>
        <taxon>Fungi</taxon>
        <taxon>Dikarya</taxon>
        <taxon>Ascomycota</taxon>
        <taxon>Pezizomycotina</taxon>
        <taxon>Dothideomycetes</taxon>
        <taxon>Pleosporomycetidae</taxon>
        <taxon>Pleosporales</taxon>
        <taxon>Massarineae</taxon>
        <taxon>Massarinaceae</taxon>
        <taxon>Byssothecium</taxon>
    </lineage>
</organism>
<evidence type="ECO:0000256" key="3">
    <source>
        <dbReference type="ARBA" id="ARBA00022989"/>
    </source>
</evidence>
<protein>
    <recommendedName>
        <fullName evidence="8">Rhodopsin domain-containing protein</fullName>
    </recommendedName>
</protein>
<dbReference type="OrthoDB" id="444631at2759"/>
<dbReference type="GO" id="GO:0016020">
    <property type="term" value="C:membrane"/>
    <property type="evidence" value="ECO:0007669"/>
    <property type="project" value="UniProtKB-SubCell"/>
</dbReference>
<accession>A0A6A5UEH0</accession>
<name>A0A6A5UEH0_9PLEO</name>
<feature type="compositionally biased region" description="Polar residues" evidence="6">
    <location>
        <begin position="375"/>
        <end position="384"/>
    </location>
</feature>
<feature type="domain" description="Rhodopsin" evidence="8">
    <location>
        <begin position="35"/>
        <end position="273"/>
    </location>
</feature>
<dbReference type="Proteomes" id="UP000800035">
    <property type="component" value="Unassembled WGS sequence"/>
</dbReference>
<feature type="transmembrane region" description="Helical" evidence="7">
    <location>
        <begin position="175"/>
        <end position="197"/>
    </location>
</feature>
<evidence type="ECO:0000256" key="1">
    <source>
        <dbReference type="ARBA" id="ARBA00004141"/>
    </source>
</evidence>
<gene>
    <name evidence="9" type="ORF">CC80DRAFT_464073</name>
</gene>
<feature type="transmembrane region" description="Helical" evidence="7">
    <location>
        <begin position="51"/>
        <end position="71"/>
    </location>
</feature>
<dbReference type="PANTHER" id="PTHR33048:SF47">
    <property type="entry name" value="INTEGRAL MEMBRANE PROTEIN-RELATED"/>
    <property type="match status" value="1"/>
</dbReference>
<keyword evidence="10" id="KW-1185">Reference proteome</keyword>
<dbReference type="Pfam" id="PF20684">
    <property type="entry name" value="Fung_rhodopsin"/>
    <property type="match status" value="1"/>
</dbReference>
<keyword evidence="3 7" id="KW-1133">Transmembrane helix</keyword>
<keyword evidence="2 7" id="KW-0812">Transmembrane</keyword>
<evidence type="ECO:0000256" key="5">
    <source>
        <dbReference type="ARBA" id="ARBA00038359"/>
    </source>
</evidence>
<proteinExistence type="inferred from homology"/>
<feature type="region of interest" description="Disordered" evidence="6">
    <location>
        <begin position="365"/>
        <end position="384"/>
    </location>
</feature>
<dbReference type="AlphaFoldDB" id="A0A6A5UEH0"/>
<comment type="similarity">
    <text evidence="5">Belongs to the SAT4 family.</text>
</comment>
<feature type="transmembrane region" description="Helical" evidence="7">
    <location>
        <begin position="130"/>
        <end position="155"/>
    </location>
</feature>
<sequence length="410" mass="45547">MDKLSPEEIEVLAAKSKVIGVAVAFPTFALIAIVLRFFTRVRFTRGLGYEDYLIAVSMCFSIVMGACQIASTKWGTGRPAMFVHLNTVIWNLKYLYVSILAYCTSLTLTKMSILLQYRRIFSTKEARIPIYLVMALCVGCGLVSLFTCIFTCVPVDAFWDVLKRPSAKCVHEHSFYLANAAMSIATDVLVVLLPIKGIWSLQIAKRQKIALILILTVGWVVCIVSILRLHSIVQATGHPDKAWYSAAPAYWSSIEVNLAIVCASTPALKPLVVKIIPRFSSTRSSSGNSSRFLSDLKRSLRGRSSFIPINVKNNHSNTESGNTDVENCHYPLAELQRVQYPNRQQLGRAIRVTRDIEQHYDCADVRTSEDDQRSHSSSANVFEATSTSDVLLNSEAAYGQGRKASFSGRK</sequence>
<dbReference type="InterPro" id="IPR052337">
    <property type="entry name" value="SAT4-like"/>
</dbReference>
<evidence type="ECO:0000256" key="4">
    <source>
        <dbReference type="ARBA" id="ARBA00023136"/>
    </source>
</evidence>
<feature type="transmembrane region" description="Helical" evidence="7">
    <location>
        <begin position="209"/>
        <end position="229"/>
    </location>
</feature>
<feature type="transmembrane region" description="Helical" evidence="7">
    <location>
        <begin position="91"/>
        <end position="109"/>
    </location>
</feature>
<feature type="transmembrane region" description="Helical" evidence="7">
    <location>
        <begin position="18"/>
        <end position="39"/>
    </location>
</feature>
<evidence type="ECO:0000256" key="6">
    <source>
        <dbReference type="SAM" id="MobiDB-lite"/>
    </source>
</evidence>
<reference evidence="9" key="1">
    <citation type="journal article" date="2020" name="Stud. Mycol.">
        <title>101 Dothideomycetes genomes: a test case for predicting lifestyles and emergence of pathogens.</title>
        <authorList>
            <person name="Haridas S."/>
            <person name="Albert R."/>
            <person name="Binder M."/>
            <person name="Bloem J."/>
            <person name="Labutti K."/>
            <person name="Salamov A."/>
            <person name="Andreopoulos B."/>
            <person name="Baker S."/>
            <person name="Barry K."/>
            <person name="Bills G."/>
            <person name="Bluhm B."/>
            <person name="Cannon C."/>
            <person name="Castanera R."/>
            <person name="Culley D."/>
            <person name="Daum C."/>
            <person name="Ezra D."/>
            <person name="Gonzalez J."/>
            <person name="Henrissat B."/>
            <person name="Kuo A."/>
            <person name="Liang C."/>
            <person name="Lipzen A."/>
            <person name="Lutzoni F."/>
            <person name="Magnuson J."/>
            <person name="Mondo S."/>
            <person name="Nolan M."/>
            <person name="Ohm R."/>
            <person name="Pangilinan J."/>
            <person name="Park H.-J."/>
            <person name="Ramirez L."/>
            <person name="Alfaro M."/>
            <person name="Sun H."/>
            <person name="Tritt A."/>
            <person name="Yoshinaga Y."/>
            <person name="Zwiers L.-H."/>
            <person name="Turgeon B."/>
            <person name="Goodwin S."/>
            <person name="Spatafora J."/>
            <person name="Crous P."/>
            <person name="Grigoriev I."/>
        </authorList>
    </citation>
    <scope>NUCLEOTIDE SEQUENCE</scope>
    <source>
        <strain evidence="9">CBS 675.92</strain>
    </source>
</reference>
<comment type="subcellular location">
    <subcellularLocation>
        <location evidence="1">Membrane</location>
        <topology evidence="1">Multi-pass membrane protein</topology>
    </subcellularLocation>
</comment>
<evidence type="ECO:0000313" key="10">
    <source>
        <dbReference type="Proteomes" id="UP000800035"/>
    </source>
</evidence>
<dbReference type="InterPro" id="IPR049326">
    <property type="entry name" value="Rhodopsin_dom_fungi"/>
</dbReference>
<evidence type="ECO:0000256" key="2">
    <source>
        <dbReference type="ARBA" id="ARBA00022692"/>
    </source>
</evidence>
<dbReference type="PANTHER" id="PTHR33048">
    <property type="entry name" value="PTH11-LIKE INTEGRAL MEMBRANE PROTEIN (AFU_ORTHOLOGUE AFUA_5G11245)"/>
    <property type="match status" value="1"/>
</dbReference>
<keyword evidence="4 7" id="KW-0472">Membrane</keyword>
<evidence type="ECO:0000259" key="8">
    <source>
        <dbReference type="Pfam" id="PF20684"/>
    </source>
</evidence>
<evidence type="ECO:0000256" key="7">
    <source>
        <dbReference type="SAM" id="Phobius"/>
    </source>
</evidence>